<reference evidence="1 2" key="2">
    <citation type="submission" date="2017-10" db="EMBL/GenBank/DDBJ databases">
        <authorList>
            <person name="Banno H."/>
            <person name="Chua N.-H."/>
        </authorList>
    </citation>
    <scope>NUCLEOTIDE SEQUENCE [LARGE SCALE GENOMIC DNA]</scope>
    <source>
        <strain evidence="1 2">JK623</strain>
    </source>
</reference>
<dbReference type="Proteomes" id="UP000224563">
    <property type="component" value="Unassembled WGS sequence"/>
</dbReference>
<sequence>MQEWTEKQQALRDEIMHQRHYTIDQTGKTDTYIRAWTMIKNSAEQGVTWFGMKHRKKVLIRYMEDLNLYAYVEADEESKAVYYEQWEDFACKIMDLCFRDKTYGSAMFGLLPISKEALVNKVIHDIALATIEYPEKFGLESYFSVLNGILMKQLEIHKEVILKEEV</sequence>
<dbReference type="InterPro" id="IPR046683">
    <property type="entry name" value="DUF6553"/>
</dbReference>
<evidence type="ECO:0000313" key="2">
    <source>
        <dbReference type="Proteomes" id="UP000224563"/>
    </source>
</evidence>
<proteinExistence type="predicted"/>
<keyword evidence="2" id="KW-1185">Reference proteome</keyword>
<dbReference type="Pfam" id="PF20190">
    <property type="entry name" value="DUF6553"/>
    <property type="match status" value="1"/>
</dbReference>
<dbReference type="RefSeq" id="WP_031546298.1">
    <property type="nucleotide sequence ID" value="NZ_JANSWH010000025.1"/>
</dbReference>
<reference evidence="1 2" key="1">
    <citation type="submission" date="2017-10" db="EMBL/GenBank/DDBJ databases">
        <title>Resolving the taxonomy of Roseburia spp., Eubacterium rectale and Agathobacter spp. through phylogenomic analysis.</title>
        <authorList>
            <person name="Sheridan P.O."/>
            <person name="Walker A.W."/>
            <person name="Duncan S.H."/>
            <person name="Scott K.P."/>
            <person name="Toole P.W.O."/>
            <person name="Luis P."/>
            <person name="Flint H.J."/>
        </authorList>
    </citation>
    <scope>NUCLEOTIDE SEQUENCE [LARGE SCALE GENOMIC DNA]</scope>
    <source>
        <strain evidence="1 2">JK623</strain>
    </source>
</reference>
<accession>A0A2G3E2M8</accession>
<dbReference type="AlphaFoldDB" id="A0A2G3E2M8"/>
<gene>
    <name evidence="1" type="ORF">CSX02_07550</name>
</gene>
<protein>
    <submittedName>
        <fullName evidence="1">Uncharacterized protein</fullName>
    </submittedName>
</protein>
<comment type="caution">
    <text evidence="1">The sequence shown here is derived from an EMBL/GenBank/DDBJ whole genome shotgun (WGS) entry which is preliminary data.</text>
</comment>
<evidence type="ECO:0000313" key="1">
    <source>
        <dbReference type="EMBL" id="PHU37499.1"/>
    </source>
</evidence>
<organism evidence="1 2">
    <name type="scientific">Agathobacter ruminis</name>
    <dbReference type="NCBI Taxonomy" id="1712665"/>
    <lineage>
        <taxon>Bacteria</taxon>
        <taxon>Bacillati</taxon>
        <taxon>Bacillota</taxon>
        <taxon>Clostridia</taxon>
        <taxon>Lachnospirales</taxon>
        <taxon>Lachnospiraceae</taxon>
        <taxon>Agathobacter</taxon>
    </lineage>
</organism>
<name>A0A2G3E2M8_9FIRM</name>
<dbReference type="EMBL" id="PDYG01000047">
    <property type="protein sequence ID" value="PHU37499.1"/>
    <property type="molecule type" value="Genomic_DNA"/>
</dbReference>